<gene>
    <name evidence="1" type="ORF">HNQ64_002616</name>
</gene>
<dbReference type="EMBL" id="JACHIF010000005">
    <property type="protein sequence ID" value="MBB5038353.1"/>
    <property type="molecule type" value="Genomic_DNA"/>
</dbReference>
<dbReference type="RefSeq" id="WP_221305441.1">
    <property type="nucleotide sequence ID" value="NZ_JACHIF010000005.1"/>
</dbReference>
<comment type="caution">
    <text evidence="1">The sequence shown here is derived from an EMBL/GenBank/DDBJ whole genome shotgun (WGS) entry which is preliminary data.</text>
</comment>
<name>A0A7W7YLF2_9BACT</name>
<keyword evidence="2" id="KW-1185">Reference proteome</keyword>
<dbReference type="AlphaFoldDB" id="A0A7W7YLF2"/>
<protein>
    <submittedName>
        <fullName evidence="1">Uncharacterized protein</fullName>
    </submittedName>
</protein>
<organism evidence="1 2">
    <name type="scientific">Prosthecobacter dejongeii</name>
    <dbReference type="NCBI Taxonomy" id="48465"/>
    <lineage>
        <taxon>Bacteria</taxon>
        <taxon>Pseudomonadati</taxon>
        <taxon>Verrucomicrobiota</taxon>
        <taxon>Verrucomicrobiia</taxon>
        <taxon>Verrucomicrobiales</taxon>
        <taxon>Verrucomicrobiaceae</taxon>
        <taxon>Prosthecobacter</taxon>
    </lineage>
</organism>
<accession>A0A7W7YLF2</accession>
<reference evidence="1 2" key="1">
    <citation type="submission" date="2020-08" db="EMBL/GenBank/DDBJ databases">
        <title>Genomic Encyclopedia of Type Strains, Phase IV (KMG-IV): sequencing the most valuable type-strain genomes for metagenomic binning, comparative biology and taxonomic classification.</title>
        <authorList>
            <person name="Goeker M."/>
        </authorList>
    </citation>
    <scope>NUCLEOTIDE SEQUENCE [LARGE SCALE GENOMIC DNA]</scope>
    <source>
        <strain evidence="1 2">DSM 12251</strain>
    </source>
</reference>
<proteinExistence type="predicted"/>
<evidence type="ECO:0000313" key="1">
    <source>
        <dbReference type="EMBL" id="MBB5038353.1"/>
    </source>
</evidence>
<evidence type="ECO:0000313" key="2">
    <source>
        <dbReference type="Proteomes" id="UP000534294"/>
    </source>
</evidence>
<dbReference type="Proteomes" id="UP000534294">
    <property type="component" value="Unassembled WGS sequence"/>
</dbReference>
<sequence length="206" mass="21816">MLEILVVIGVMTFMVGLVLGSTGAINGTQGMTAMHQVTAMCDLARSRSLRGEGTILLAFAAKNSGTTGQPYRSAILCAEDATTEDPEDYVAISEWYHLPAGYVFTNIEAASESAGGNVFKLTNASRKIKLPGTMDLVELPCIGFGSLGEVVIPEPDTNTLESMLIAIAEGQADVDGPLTRKGGTHVPEECRWIAVRRNSGSPMILP</sequence>